<reference evidence="2 3" key="1">
    <citation type="journal article" date="2019" name="Int. J. Syst. Evol. Microbiol.">
        <title>The Global Catalogue of Microorganisms (GCM) 10K type strain sequencing project: providing services to taxonomists for standard genome sequencing and annotation.</title>
        <authorList>
            <consortium name="The Broad Institute Genomics Platform"/>
            <consortium name="The Broad Institute Genome Sequencing Center for Infectious Disease"/>
            <person name="Wu L."/>
            <person name="Ma J."/>
        </authorList>
    </citation>
    <scope>NUCLEOTIDE SEQUENCE [LARGE SCALE GENOMIC DNA]</scope>
    <source>
        <strain evidence="2 3">JCM 3272</strain>
    </source>
</reference>
<organism evidence="2 3">
    <name type="scientific">Dactylosporangium salmoneum</name>
    <dbReference type="NCBI Taxonomy" id="53361"/>
    <lineage>
        <taxon>Bacteria</taxon>
        <taxon>Bacillati</taxon>
        <taxon>Actinomycetota</taxon>
        <taxon>Actinomycetes</taxon>
        <taxon>Micromonosporales</taxon>
        <taxon>Micromonosporaceae</taxon>
        <taxon>Dactylosporangium</taxon>
    </lineage>
</organism>
<dbReference type="PROSITE" id="PS51257">
    <property type="entry name" value="PROKAR_LIPOPROTEIN"/>
    <property type="match status" value="1"/>
</dbReference>
<keyword evidence="3" id="KW-1185">Reference proteome</keyword>
<comment type="caution">
    <text evidence="2">The sequence shown here is derived from an EMBL/GenBank/DDBJ whole genome shotgun (WGS) entry which is preliminary data.</text>
</comment>
<proteinExistence type="predicted"/>
<feature type="chain" id="PRO_5046098543" evidence="1">
    <location>
        <begin position="25"/>
        <end position="555"/>
    </location>
</feature>
<evidence type="ECO:0000313" key="3">
    <source>
        <dbReference type="Proteomes" id="UP001501444"/>
    </source>
</evidence>
<evidence type="ECO:0000313" key="2">
    <source>
        <dbReference type="EMBL" id="GAA2375196.1"/>
    </source>
</evidence>
<feature type="signal peptide" evidence="1">
    <location>
        <begin position="1"/>
        <end position="24"/>
    </location>
</feature>
<sequence>MLTHRLTSAGAALAALALGLSACAGPAPGPAASGWSRQTEQRLLDLLHVTSPQSYLDSPNPAGDLNGLANAILVLRAAHVPTTVASFDRYRHGALYGDYDPLGQTALAARATSAVDNAAVADAVAQLGRPGAGFADPAHRQSEVDLGATLRALDLLDLVVPHLAPDAAAHVEQVRATTRIPDVCHRLIGASEPDARLLVRLAAHQGDQCPHETLAQVAAHLDASGDLLVAERLRAARALTDLGAIEQQQRDAIGSAAAAAFEQRFSTASGSATTAGIEQARDLLDAITDLDATVQVPQDLTASAQRLVRWGGAILDVDPQGLAVETAHALFALRVLARSTRDSDQYGKLLSEVRARLDATKLTPDDALVWHAALPTTPIAAAAPPALERTDLVLALLDAAKHDPKFCPEQAPATWQQDLNALATGKDPASRSSRLLRAAATRQLIRVCTGHDPDGTQALGVALQDALAHIGSGAGHSELLRLAEAACLADTPTPPLRSAVNRVVAQNRLTTGGAADDPAASILDSEATYDVVRLSQIAESGCSPGWWTGLDSVSL</sequence>
<protein>
    <submittedName>
        <fullName evidence="2">Uncharacterized protein</fullName>
    </submittedName>
</protein>
<dbReference type="Proteomes" id="UP001501444">
    <property type="component" value="Unassembled WGS sequence"/>
</dbReference>
<dbReference type="RefSeq" id="WP_344617724.1">
    <property type="nucleotide sequence ID" value="NZ_BAAARV010000078.1"/>
</dbReference>
<accession>A0ABN3HBR7</accession>
<gene>
    <name evidence="2" type="ORF">GCM10010170_078590</name>
</gene>
<keyword evidence="1" id="KW-0732">Signal</keyword>
<name>A0ABN3HBR7_9ACTN</name>
<evidence type="ECO:0000256" key="1">
    <source>
        <dbReference type="SAM" id="SignalP"/>
    </source>
</evidence>
<dbReference type="EMBL" id="BAAARV010000078">
    <property type="protein sequence ID" value="GAA2375196.1"/>
    <property type="molecule type" value="Genomic_DNA"/>
</dbReference>